<organism evidence="2 3">
    <name type="scientific">Petrolisthes cinctipes</name>
    <name type="common">Flat porcelain crab</name>
    <dbReference type="NCBI Taxonomy" id="88211"/>
    <lineage>
        <taxon>Eukaryota</taxon>
        <taxon>Metazoa</taxon>
        <taxon>Ecdysozoa</taxon>
        <taxon>Arthropoda</taxon>
        <taxon>Crustacea</taxon>
        <taxon>Multicrustacea</taxon>
        <taxon>Malacostraca</taxon>
        <taxon>Eumalacostraca</taxon>
        <taxon>Eucarida</taxon>
        <taxon>Decapoda</taxon>
        <taxon>Pleocyemata</taxon>
        <taxon>Anomura</taxon>
        <taxon>Galatheoidea</taxon>
        <taxon>Porcellanidae</taxon>
        <taxon>Petrolisthes</taxon>
    </lineage>
</organism>
<reference evidence="2" key="1">
    <citation type="submission" date="2023-10" db="EMBL/GenBank/DDBJ databases">
        <title>Genome assemblies of two species of porcelain crab, Petrolisthes cinctipes and Petrolisthes manimaculis (Anomura: Porcellanidae).</title>
        <authorList>
            <person name="Angst P."/>
        </authorList>
    </citation>
    <scope>NUCLEOTIDE SEQUENCE</scope>
    <source>
        <strain evidence="2">PB745_01</strain>
        <tissue evidence="2">Gill</tissue>
    </source>
</reference>
<proteinExistence type="predicted"/>
<sequence length="71" mass="8317">METDGKVKVKRNEKKRYETKRLKANHMREMEARECERGASRGGEQMEPRHTLTGADAVRKRGKQTEQKMVN</sequence>
<name>A0AAE1BKW2_PETCI</name>
<protein>
    <submittedName>
        <fullName evidence="2">Uncharacterized protein</fullName>
    </submittedName>
</protein>
<comment type="caution">
    <text evidence="2">The sequence shown here is derived from an EMBL/GenBank/DDBJ whole genome shotgun (WGS) entry which is preliminary data.</text>
</comment>
<feature type="compositionally biased region" description="Basic and acidic residues" evidence="1">
    <location>
        <begin position="24"/>
        <end position="50"/>
    </location>
</feature>
<feature type="region of interest" description="Disordered" evidence="1">
    <location>
        <begin position="24"/>
        <end position="71"/>
    </location>
</feature>
<accession>A0AAE1BKW2</accession>
<dbReference type="AlphaFoldDB" id="A0AAE1BKW2"/>
<dbReference type="EMBL" id="JAWQEG010007490">
    <property type="protein sequence ID" value="KAK3852303.1"/>
    <property type="molecule type" value="Genomic_DNA"/>
</dbReference>
<gene>
    <name evidence="2" type="ORF">Pcinc_041105</name>
</gene>
<feature type="compositionally biased region" description="Basic and acidic residues" evidence="1">
    <location>
        <begin position="57"/>
        <end position="71"/>
    </location>
</feature>
<keyword evidence="3" id="KW-1185">Reference proteome</keyword>
<dbReference type="Proteomes" id="UP001286313">
    <property type="component" value="Unassembled WGS sequence"/>
</dbReference>
<evidence type="ECO:0000313" key="3">
    <source>
        <dbReference type="Proteomes" id="UP001286313"/>
    </source>
</evidence>
<evidence type="ECO:0000256" key="1">
    <source>
        <dbReference type="SAM" id="MobiDB-lite"/>
    </source>
</evidence>
<evidence type="ECO:0000313" key="2">
    <source>
        <dbReference type="EMBL" id="KAK3852303.1"/>
    </source>
</evidence>